<dbReference type="PANTHER" id="PTHR48098">
    <property type="entry name" value="ENTEROCHELIN ESTERASE-RELATED"/>
    <property type="match status" value="1"/>
</dbReference>
<comment type="subcellular location">
    <subcellularLocation>
        <location evidence="1">Cytoplasm</location>
    </subcellularLocation>
</comment>
<protein>
    <submittedName>
        <fullName evidence="6">Enterochelin esterase</fullName>
        <ecNumber evidence="6">3.1.1.-</ecNumber>
    </submittedName>
</protein>
<keyword evidence="3 6" id="KW-0378">Hydrolase</keyword>
<dbReference type="InterPro" id="IPR000801">
    <property type="entry name" value="Esterase-like"/>
</dbReference>
<dbReference type="InterPro" id="IPR050583">
    <property type="entry name" value="Mycobacterial_A85_antigen"/>
</dbReference>
<dbReference type="SUPFAM" id="SSF53474">
    <property type="entry name" value="alpha/beta-Hydrolases"/>
    <property type="match status" value="1"/>
</dbReference>
<name>A0ABT0MSU0_9GAMM</name>
<dbReference type="EC" id="3.1.1.-" evidence="6"/>
<evidence type="ECO:0000256" key="2">
    <source>
        <dbReference type="ARBA" id="ARBA00022490"/>
    </source>
</evidence>
<dbReference type="NCBIfam" id="NF007758">
    <property type="entry name" value="PRK10439.1"/>
    <property type="match status" value="1"/>
</dbReference>
<evidence type="ECO:0000256" key="4">
    <source>
        <dbReference type="ARBA" id="ARBA00024201"/>
    </source>
</evidence>
<dbReference type="Pfam" id="PF00756">
    <property type="entry name" value="Esterase"/>
    <property type="match status" value="1"/>
</dbReference>
<feature type="domain" description="Enterochelin esterase N-terminal" evidence="5">
    <location>
        <begin position="46"/>
        <end position="175"/>
    </location>
</feature>
<dbReference type="GO" id="GO:0016787">
    <property type="term" value="F:hydrolase activity"/>
    <property type="evidence" value="ECO:0007669"/>
    <property type="project" value="UniProtKB-KW"/>
</dbReference>
<evidence type="ECO:0000313" key="6">
    <source>
        <dbReference type="EMBL" id="MCL2892929.1"/>
    </source>
</evidence>
<dbReference type="InterPro" id="IPR021764">
    <property type="entry name" value="Enterochelin_esterase_N"/>
</dbReference>
<dbReference type="RefSeq" id="WP_249244495.1">
    <property type="nucleotide sequence ID" value="NZ_JAKPBZ010000109.1"/>
</dbReference>
<evidence type="ECO:0000256" key="1">
    <source>
        <dbReference type="ARBA" id="ARBA00004496"/>
    </source>
</evidence>
<reference evidence="6 7" key="1">
    <citation type="submission" date="2022-02" db="EMBL/GenBank/DDBJ databases">
        <title>Description of Brenneria tiliae sp. nov. isolated from symptomatic Tilia x moltkei and Tilia x europaea trees in the UK.</title>
        <authorList>
            <person name="Kile H."/>
        </authorList>
    </citation>
    <scope>NUCLEOTIDE SEQUENCE [LARGE SCALE GENOMIC DNA]</scope>
    <source>
        <strain evidence="6 7">MC1SB4.1</strain>
    </source>
</reference>
<dbReference type="SUPFAM" id="SSF81296">
    <property type="entry name" value="E set domains"/>
    <property type="match status" value="1"/>
</dbReference>
<comment type="caution">
    <text evidence="6">The sequence shown here is derived from an EMBL/GenBank/DDBJ whole genome shotgun (WGS) entry which is preliminary data.</text>
</comment>
<dbReference type="InterPro" id="IPR029058">
    <property type="entry name" value="AB_hydrolase_fold"/>
</dbReference>
<keyword evidence="7" id="KW-1185">Reference proteome</keyword>
<dbReference type="EMBL" id="JAKPBZ010000109">
    <property type="protein sequence ID" value="MCL2892929.1"/>
    <property type="molecule type" value="Genomic_DNA"/>
</dbReference>
<evidence type="ECO:0000313" key="7">
    <source>
        <dbReference type="Proteomes" id="UP001203069"/>
    </source>
</evidence>
<evidence type="ECO:0000256" key="3">
    <source>
        <dbReference type="ARBA" id="ARBA00022801"/>
    </source>
</evidence>
<dbReference type="Proteomes" id="UP001203069">
    <property type="component" value="Unassembled WGS sequence"/>
</dbReference>
<dbReference type="Pfam" id="PF11806">
    <property type="entry name" value="Enterochelin_N"/>
    <property type="match status" value="1"/>
</dbReference>
<dbReference type="PANTHER" id="PTHR48098:SF3">
    <property type="entry name" value="IRON(III) ENTEROBACTIN ESTERASE"/>
    <property type="match status" value="1"/>
</dbReference>
<organism evidence="6 7">
    <name type="scientific">Brenneria tiliae</name>
    <dbReference type="NCBI Taxonomy" id="2914984"/>
    <lineage>
        <taxon>Bacteria</taxon>
        <taxon>Pseudomonadati</taxon>
        <taxon>Pseudomonadota</taxon>
        <taxon>Gammaproteobacteria</taxon>
        <taxon>Enterobacterales</taxon>
        <taxon>Pectobacteriaceae</taxon>
        <taxon>Brenneria</taxon>
    </lineage>
</organism>
<sequence length="452" mass="51035">MLKKQPPGTATAFLSSASAGDELWWRQIAGIGTPLVETWNEKQVCITFFWRDPAGDEHRSDIQQVYIDINGVTDHHSVTPQSLQRLPGTNVWYWSLNIEAQWRGSYNLIPVTREQLPPEFHGDEEQRGQQQREWWCSLFAYAIADPLNPLKPYSTHWGDFLSAAHMPAAPAQQAWQQWDSGEAPEPDPRRLRLFPWQSERLGNQRRIWLYTTGVSETEASRPLVVVLDGQKWAQQLPLFSALDAETAAGRLPAAVWLFVDVIDMQYRERELTCNADFWLALQAELLPLAARYAAFSDDPARTVVSGQSYGGLSALYAGLFWPQRFGRVLTQSGSFWWPNIKSLTPAAARPDHDVGWLTEQVRQGVGGQSPLTVFQEAGKREDDINMVNQQMYQALIAAGHRVNYRVYDGGHDSLCWRGGLIDGCRWLLSGGITPTDHELTGERDESGTVEPF</sequence>
<dbReference type="Gene3D" id="2.60.40.10">
    <property type="entry name" value="Immunoglobulins"/>
    <property type="match status" value="1"/>
</dbReference>
<evidence type="ECO:0000259" key="5">
    <source>
        <dbReference type="Pfam" id="PF11806"/>
    </source>
</evidence>
<dbReference type="InterPro" id="IPR014756">
    <property type="entry name" value="Ig_E-set"/>
</dbReference>
<comment type="similarity">
    <text evidence="4">Belongs to the Fes family.</text>
</comment>
<dbReference type="Gene3D" id="3.40.50.1820">
    <property type="entry name" value="alpha/beta hydrolase"/>
    <property type="match status" value="1"/>
</dbReference>
<gene>
    <name evidence="6" type="primary">fes</name>
    <name evidence="6" type="ORF">MFP26_09530</name>
</gene>
<accession>A0ABT0MSU0</accession>
<keyword evidence="2" id="KW-0963">Cytoplasm</keyword>
<dbReference type="InterPro" id="IPR013783">
    <property type="entry name" value="Ig-like_fold"/>
</dbReference>
<proteinExistence type="inferred from homology"/>